<proteinExistence type="predicted"/>
<sequence>MRISILCRTCLGTGTRAVVLARREADHTLTQVLLGHPCTDCDRTGHQELTATVHPRPPDTTTHT</sequence>
<evidence type="ECO:0000313" key="1">
    <source>
        <dbReference type="EMBL" id="MDT0330244.1"/>
    </source>
</evidence>
<accession>A0ABU2MC38</accession>
<evidence type="ECO:0000313" key="2">
    <source>
        <dbReference type="Proteomes" id="UP001183390"/>
    </source>
</evidence>
<reference evidence="2" key="1">
    <citation type="submission" date="2023-07" db="EMBL/GenBank/DDBJ databases">
        <title>30 novel species of actinomycetes from the DSMZ collection.</title>
        <authorList>
            <person name="Nouioui I."/>
        </authorList>
    </citation>
    <scope>NUCLEOTIDE SEQUENCE [LARGE SCALE GENOMIC DNA]</scope>
    <source>
        <strain evidence="2">DSM 44743</strain>
    </source>
</reference>
<gene>
    <name evidence="1" type="ORF">RM479_17660</name>
</gene>
<comment type="caution">
    <text evidence="1">The sequence shown here is derived from an EMBL/GenBank/DDBJ whole genome shotgun (WGS) entry which is preliminary data.</text>
</comment>
<name>A0ABU2MC38_9ACTN</name>
<organism evidence="1 2">
    <name type="scientific">Nocardiopsis lambiniae</name>
    <dbReference type="NCBI Taxonomy" id="3075539"/>
    <lineage>
        <taxon>Bacteria</taxon>
        <taxon>Bacillati</taxon>
        <taxon>Actinomycetota</taxon>
        <taxon>Actinomycetes</taxon>
        <taxon>Streptosporangiales</taxon>
        <taxon>Nocardiopsidaceae</taxon>
        <taxon>Nocardiopsis</taxon>
    </lineage>
</organism>
<dbReference type="EMBL" id="JAVREP010000011">
    <property type="protein sequence ID" value="MDT0330244.1"/>
    <property type="molecule type" value="Genomic_DNA"/>
</dbReference>
<keyword evidence="2" id="KW-1185">Reference proteome</keyword>
<protein>
    <submittedName>
        <fullName evidence="1">Uncharacterized protein</fullName>
    </submittedName>
</protein>
<dbReference type="RefSeq" id="WP_311512817.1">
    <property type="nucleotide sequence ID" value="NZ_JAVREP010000011.1"/>
</dbReference>
<dbReference type="Proteomes" id="UP001183390">
    <property type="component" value="Unassembled WGS sequence"/>
</dbReference>